<evidence type="ECO:0000313" key="7">
    <source>
        <dbReference type="Proteomes" id="UP000598426"/>
    </source>
</evidence>
<evidence type="ECO:0000313" key="6">
    <source>
        <dbReference type="EMBL" id="MBD3941688.1"/>
    </source>
</evidence>
<dbReference type="Gene3D" id="3.30.730.10">
    <property type="entry name" value="AP2/ERF domain"/>
    <property type="match status" value="1"/>
</dbReference>
<reference evidence="6 7" key="1">
    <citation type="submission" date="2020-09" db="EMBL/GenBank/DDBJ databases">
        <title>Isolation and identification of active actinomycetes.</title>
        <authorList>
            <person name="Li X."/>
        </authorList>
    </citation>
    <scope>NUCLEOTIDE SEQUENCE [LARGE SCALE GENOMIC DNA]</scope>
    <source>
        <strain evidence="6 7">NEAU-LLC</strain>
    </source>
</reference>
<feature type="region of interest" description="Disordered" evidence="4">
    <location>
        <begin position="1"/>
        <end position="23"/>
    </location>
</feature>
<feature type="domain" description="AP2/ERF" evidence="5">
    <location>
        <begin position="7"/>
        <end position="64"/>
    </location>
</feature>
<sequence length="70" mass="7925">MTTTKRPYRNVRRSHGGDRWEAIAPRNGTSHYIGTFDTPEEAKRASLIAQAEHLEAKAAAYRIEAEEIAR</sequence>
<evidence type="ECO:0000259" key="5">
    <source>
        <dbReference type="PROSITE" id="PS51032"/>
    </source>
</evidence>
<evidence type="ECO:0000256" key="2">
    <source>
        <dbReference type="ARBA" id="ARBA00023125"/>
    </source>
</evidence>
<dbReference type="InterPro" id="IPR036955">
    <property type="entry name" value="AP2/ERF_dom_sf"/>
</dbReference>
<name>A0ABR8NLZ5_9MICO</name>
<feature type="compositionally biased region" description="Basic residues" evidence="4">
    <location>
        <begin position="1"/>
        <end position="14"/>
    </location>
</feature>
<evidence type="ECO:0000256" key="1">
    <source>
        <dbReference type="ARBA" id="ARBA00023015"/>
    </source>
</evidence>
<dbReference type="SUPFAM" id="SSF54171">
    <property type="entry name" value="DNA-binding domain"/>
    <property type="match status" value="1"/>
</dbReference>
<evidence type="ECO:0000256" key="4">
    <source>
        <dbReference type="SAM" id="MobiDB-lite"/>
    </source>
</evidence>
<gene>
    <name evidence="6" type="ORF">IF188_08275</name>
</gene>
<comment type="caution">
    <text evidence="6">The sequence shown here is derived from an EMBL/GenBank/DDBJ whole genome shotgun (WGS) entry which is preliminary data.</text>
</comment>
<organism evidence="6 7">
    <name type="scientific">Microbacterium helvum</name>
    <dbReference type="NCBI Taxonomy" id="2773713"/>
    <lineage>
        <taxon>Bacteria</taxon>
        <taxon>Bacillati</taxon>
        <taxon>Actinomycetota</taxon>
        <taxon>Actinomycetes</taxon>
        <taxon>Micrococcales</taxon>
        <taxon>Microbacteriaceae</taxon>
        <taxon>Microbacterium</taxon>
    </lineage>
</organism>
<dbReference type="EMBL" id="JACXZS010000004">
    <property type="protein sequence ID" value="MBD3941688.1"/>
    <property type="molecule type" value="Genomic_DNA"/>
</dbReference>
<keyword evidence="7" id="KW-1185">Reference proteome</keyword>
<dbReference type="Proteomes" id="UP000598426">
    <property type="component" value="Unassembled WGS sequence"/>
</dbReference>
<keyword evidence="2" id="KW-0238">DNA-binding</keyword>
<accession>A0ABR8NLZ5</accession>
<dbReference type="InterPro" id="IPR016177">
    <property type="entry name" value="DNA-bd_dom_sf"/>
</dbReference>
<dbReference type="InterPro" id="IPR001471">
    <property type="entry name" value="AP2/ERF_dom"/>
</dbReference>
<keyword evidence="3" id="KW-0804">Transcription</keyword>
<evidence type="ECO:0000256" key="3">
    <source>
        <dbReference type="ARBA" id="ARBA00023163"/>
    </source>
</evidence>
<proteinExistence type="predicted"/>
<keyword evidence="1" id="KW-0805">Transcription regulation</keyword>
<dbReference type="PROSITE" id="PS51032">
    <property type="entry name" value="AP2_ERF"/>
    <property type="match status" value="1"/>
</dbReference>
<dbReference type="RefSeq" id="WP_191171301.1">
    <property type="nucleotide sequence ID" value="NZ_JACXZS010000004.1"/>
</dbReference>
<protein>
    <recommendedName>
        <fullName evidence="5">AP2/ERF domain-containing protein</fullName>
    </recommendedName>
</protein>